<keyword evidence="3" id="KW-1185">Reference proteome</keyword>
<keyword evidence="1" id="KW-1133">Transmembrane helix</keyword>
<name>A0ABT0GDX2_9GAMM</name>
<feature type="transmembrane region" description="Helical" evidence="1">
    <location>
        <begin position="12"/>
        <end position="30"/>
    </location>
</feature>
<proteinExistence type="predicted"/>
<evidence type="ECO:0008006" key="4">
    <source>
        <dbReference type="Google" id="ProtNLM"/>
    </source>
</evidence>
<accession>A0ABT0GDX2</accession>
<dbReference type="RefSeq" id="WP_248205073.1">
    <property type="nucleotide sequence ID" value="NZ_JALNMH010000002.1"/>
</dbReference>
<comment type="caution">
    <text evidence="2">The sequence shown here is derived from an EMBL/GenBank/DDBJ whole genome shotgun (WGS) entry which is preliminary data.</text>
</comment>
<reference evidence="2" key="1">
    <citation type="submission" date="2022-04" db="EMBL/GenBank/DDBJ databases">
        <title>Lysobacter sp. CAU 1642 isolated from sea sand.</title>
        <authorList>
            <person name="Kim W."/>
        </authorList>
    </citation>
    <scope>NUCLEOTIDE SEQUENCE</scope>
    <source>
        <strain evidence="2">CAU 1642</strain>
    </source>
</reference>
<dbReference type="Proteomes" id="UP001431449">
    <property type="component" value="Unassembled WGS sequence"/>
</dbReference>
<evidence type="ECO:0000313" key="3">
    <source>
        <dbReference type="Proteomes" id="UP001431449"/>
    </source>
</evidence>
<organism evidence="2 3">
    <name type="scientific">Pseudomarimonas salicorniae</name>
    <dbReference type="NCBI Taxonomy" id="2933270"/>
    <lineage>
        <taxon>Bacteria</taxon>
        <taxon>Pseudomonadati</taxon>
        <taxon>Pseudomonadota</taxon>
        <taxon>Gammaproteobacteria</taxon>
        <taxon>Lysobacterales</taxon>
        <taxon>Lysobacteraceae</taxon>
        <taxon>Pseudomarimonas</taxon>
    </lineage>
</organism>
<gene>
    <name evidence="2" type="ORF">M0G41_03515</name>
</gene>
<sequence>MSFFAELSRRNVIRVAGLYVVAAWLVVQVADTMLPVFEAPGWVMKVLVGLLALGSVPAVVFSWAFELTPEGIKRERDVDRSESTVDLTARKLDVAVIVLLVLVAGLVFWRPGGEPDLVARSPAPAADSATQDAPGEGAEITDKSIAVLPFADFSQGGDQGWFADGLTEEILNALARTPDLLVSARTSSFKYKGSDLAIPQIAAELGVAHVLEGSVRSGAGRIRVTAQLIRAADGFHLWSQTYDRDAADMIGIQEDLARQIATAMQTSMDPKALADMAEVGTHSVEAYQAYLRGVAESLPTTQEDFRRAYEHFESARTLDLGFAAAHARAADYWLNEMDPTLTTSSQRDLSGSEMLARFQERIDLAIRHASRDVDRLTSRSLKAQAEQRFNEVIALRRELLAARPSDRISLNVILDMLTRTSEVDAMREPLDQVYARASERAEWANLYLNYGHRGPDVALAAERALPLAERWRDDEFVLYQAHRGLLWYGRIDAARKVLERWQQVTLRGQWSLIPPARQASAEGRCEEVERLLGELSPKQISERWHLLMLLQRSREATELLMPYEESGNVQALSGFLSYRQFDPTPFPSLMRVLEREGVQRPAAVGVPFACPAQGGGI</sequence>
<protein>
    <recommendedName>
        <fullName evidence="4">TolB amino-terminal domain-containing protein</fullName>
    </recommendedName>
</protein>
<evidence type="ECO:0000313" key="2">
    <source>
        <dbReference type="EMBL" id="MCK7592733.1"/>
    </source>
</evidence>
<evidence type="ECO:0000256" key="1">
    <source>
        <dbReference type="SAM" id="Phobius"/>
    </source>
</evidence>
<keyword evidence="1" id="KW-0472">Membrane</keyword>
<keyword evidence="1" id="KW-0812">Transmembrane</keyword>
<dbReference type="EMBL" id="JALNMH010000002">
    <property type="protein sequence ID" value="MCK7592733.1"/>
    <property type="molecule type" value="Genomic_DNA"/>
</dbReference>
<feature type="transmembrane region" description="Helical" evidence="1">
    <location>
        <begin position="92"/>
        <end position="109"/>
    </location>
</feature>
<feature type="transmembrane region" description="Helical" evidence="1">
    <location>
        <begin position="42"/>
        <end position="65"/>
    </location>
</feature>